<comment type="similarity">
    <text evidence="1">Belongs to the SMC family. SbcC subfamily.</text>
</comment>
<dbReference type="InterPro" id="IPR027417">
    <property type="entry name" value="P-loop_NTPase"/>
</dbReference>
<dbReference type="EMBL" id="BAAALG010000002">
    <property type="protein sequence ID" value="GAA1092635.1"/>
    <property type="molecule type" value="Genomic_DNA"/>
</dbReference>
<organism evidence="4 5">
    <name type="scientific">Nocardioides dubius</name>
    <dbReference type="NCBI Taxonomy" id="317019"/>
    <lineage>
        <taxon>Bacteria</taxon>
        <taxon>Bacillati</taxon>
        <taxon>Actinomycetota</taxon>
        <taxon>Actinomycetes</taxon>
        <taxon>Propionibacteriales</taxon>
        <taxon>Nocardioidaceae</taxon>
        <taxon>Nocardioides</taxon>
    </lineage>
</organism>
<dbReference type="Pfam" id="PF13558">
    <property type="entry name" value="SbcC_Walker_B"/>
    <property type="match status" value="1"/>
</dbReference>
<evidence type="ECO:0000313" key="5">
    <source>
        <dbReference type="Proteomes" id="UP001501581"/>
    </source>
</evidence>
<keyword evidence="5" id="KW-1185">Reference proteome</keyword>
<gene>
    <name evidence="4" type="ORF">GCM10009668_04640</name>
</gene>
<proteinExistence type="inferred from homology"/>
<evidence type="ECO:0000256" key="3">
    <source>
        <dbReference type="ARBA" id="ARBA00013368"/>
    </source>
</evidence>
<dbReference type="PANTHER" id="PTHR32114:SF2">
    <property type="entry name" value="ABC TRANSPORTER ABCH.3"/>
    <property type="match status" value="1"/>
</dbReference>
<protein>
    <recommendedName>
        <fullName evidence="3">Nuclease SbcCD subunit C</fullName>
    </recommendedName>
</protein>
<evidence type="ECO:0000256" key="1">
    <source>
        <dbReference type="ARBA" id="ARBA00006930"/>
    </source>
</evidence>
<sequence>MTPLLAPTQERLRAVEALLPLAEERLSLEQRLSELEGESVSLADALRLAEADAALLPERRVALAAAIVSAAEQGAQAAALTGEATAWEARITAAERLILRKADHARAEAAERTATEALFAAKEVWLGAQESRLHGMAAELAADLAAGHACPVCGSDEHPQHAVAAPGTATLADVKAARSAVDDAELARTTAESELRSIGAEVSALTQAAGEQSIEEMRTVLGTVAARRVESEAALAELPELQAALEAVDAQQRAAGERLAALREAQAATAATQRALSSRRDELDSALTEQTLERLTAHQRLGEALRTALTTVVGHHQRQAEAQIALRAARAELWEALAAQQFTDAEAVRSAALDLDRLRALERAISEHETARAAAEATLQLPEVRAALAQPEPDLAALLGAAEQTQAAEQEAIRTDTAARRRTERVSRLAAEVRAGLQKLAPRRDAALLAAELAALVEGKSANNHLKMRLSAYVLSWRLAQVVAAANERLARMSDGRYLLEHTEQRGAQESRGGLSLVVRDAWSGEARDPATLSGGETFIVSLALALGLADVVAGEAGGTELDTLFVDEGFGSLDSETLDDVMDTLDALREGGRVVGVVSHVDQMRQRIPRQLRLTKGRTGSRVESHFAAV</sequence>
<comment type="caution">
    <text evidence="4">The sequence shown here is derived from an EMBL/GenBank/DDBJ whole genome shotgun (WGS) entry which is preliminary data.</text>
</comment>
<evidence type="ECO:0000313" key="4">
    <source>
        <dbReference type="EMBL" id="GAA1092635.1"/>
    </source>
</evidence>
<dbReference type="SUPFAM" id="SSF52540">
    <property type="entry name" value="P-loop containing nucleoside triphosphate hydrolases"/>
    <property type="match status" value="1"/>
</dbReference>
<reference evidence="4 5" key="1">
    <citation type="journal article" date="2019" name="Int. J. Syst. Evol. Microbiol.">
        <title>The Global Catalogue of Microorganisms (GCM) 10K type strain sequencing project: providing services to taxonomists for standard genome sequencing and annotation.</title>
        <authorList>
            <consortium name="The Broad Institute Genomics Platform"/>
            <consortium name="The Broad Institute Genome Sequencing Center for Infectious Disease"/>
            <person name="Wu L."/>
            <person name="Ma J."/>
        </authorList>
    </citation>
    <scope>NUCLEOTIDE SEQUENCE [LARGE SCALE GENOMIC DNA]</scope>
    <source>
        <strain evidence="4 5">JCM 13008</strain>
    </source>
</reference>
<dbReference type="Gene3D" id="3.40.50.300">
    <property type="entry name" value="P-loop containing nucleotide triphosphate hydrolases"/>
    <property type="match status" value="1"/>
</dbReference>
<accession>A0ABN1TL54</accession>
<dbReference type="PANTHER" id="PTHR32114">
    <property type="entry name" value="ABC TRANSPORTER ABCH.3"/>
    <property type="match status" value="1"/>
</dbReference>
<dbReference type="Proteomes" id="UP001501581">
    <property type="component" value="Unassembled WGS sequence"/>
</dbReference>
<evidence type="ECO:0000256" key="2">
    <source>
        <dbReference type="ARBA" id="ARBA00011322"/>
    </source>
</evidence>
<comment type="subunit">
    <text evidence="2">Heterodimer of SbcC and SbcD.</text>
</comment>
<name>A0ABN1TL54_9ACTN</name>